<protein>
    <recommendedName>
        <fullName evidence="7">CopC domain-containing protein</fullName>
    </recommendedName>
</protein>
<dbReference type="GO" id="GO:0006825">
    <property type="term" value="P:copper ion transport"/>
    <property type="evidence" value="ECO:0007669"/>
    <property type="project" value="InterPro"/>
</dbReference>
<evidence type="ECO:0000256" key="1">
    <source>
        <dbReference type="ARBA" id="ARBA00004196"/>
    </source>
</evidence>
<dbReference type="Pfam" id="PF04234">
    <property type="entry name" value="CopC"/>
    <property type="match status" value="1"/>
</dbReference>
<evidence type="ECO:0000313" key="8">
    <source>
        <dbReference type="EMBL" id="SEC48585.1"/>
    </source>
</evidence>
<dbReference type="GO" id="GO:0005886">
    <property type="term" value="C:plasma membrane"/>
    <property type="evidence" value="ECO:0007669"/>
    <property type="project" value="TreeGrafter"/>
</dbReference>
<feature type="transmembrane region" description="Helical" evidence="5">
    <location>
        <begin position="159"/>
        <end position="181"/>
    </location>
</feature>
<proteinExistence type="predicted"/>
<keyword evidence="3 6" id="KW-0732">Signal</keyword>
<evidence type="ECO:0000259" key="7">
    <source>
        <dbReference type="Pfam" id="PF04234"/>
    </source>
</evidence>
<evidence type="ECO:0000256" key="2">
    <source>
        <dbReference type="ARBA" id="ARBA00022723"/>
    </source>
</evidence>
<feature type="chain" id="PRO_5011547528" description="CopC domain-containing protein" evidence="6">
    <location>
        <begin position="27"/>
        <end position="186"/>
    </location>
</feature>
<dbReference type="GO" id="GO:0046688">
    <property type="term" value="P:response to copper ion"/>
    <property type="evidence" value="ECO:0007669"/>
    <property type="project" value="InterPro"/>
</dbReference>
<comment type="subcellular location">
    <subcellularLocation>
        <location evidence="1">Cell envelope</location>
    </subcellularLocation>
</comment>
<organism evidence="8 9">
    <name type="scientific">Amycolatopsis tolypomycina</name>
    <dbReference type="NCBI Taxonomy" id="208445"/>
    <lineage>
        <taxon>Bacteria</taxon>
        <taxon>Bacillati</taxon>
        <taxon>Actinomycetota</taxon>
        <taxon>Actinomycetes</taxon>
        <taxon>Pseudonocardiales</taxon>
        <taxon>Pseudonocardiaceae</taxon>
        <taxon>Amycolatopsis</taxon>
    </lineage>
</organism>
<dbReference type="GO" id="GO:0042597">
    <property type="term" value="C:periplasmic space"/>
    <property type="evidence" value="ECO:0007669"/>
    <property type="project" value="InterPro"/>
</dbReference>
<gene>
    <name evidence="8" type="ORF">SAMN04489727_3927</name>
</gene>
<keyword evidence="4" id="KW-0186">Copper</keyword>
<evidence type="ECO:0000313" key="9">
    <source>
        <dbReference type="Proteomes" id="UP000199622"/>
    </source>
</evidence>
<keyword evidence="5" id="KW-0812">Transmembrane</keyword>
<dbReference type="EMBL" id="FNSO01000004">
    <property type="protein sequence ID" value="SEC48585.1"/>
    <property type="molecule type" value="Genomic_DNA"/>
</dbReference>
<dbReference type="Proteomes" id="UP000199622">
    <property type="component" value="Unassembled WGS sequence"/>
</dbReference>
<keyword evidence="9" id="KW-1185">Reference proteome</keyword>
<dbReference type="InterPro" id="IPR014756">
    <property type="entry name" value="Ig_E-set"/>
</dbReference>
<dbReference type="InterPro" id="IPR007348">
    <property type="entry name" value="CopC_dom"/>
</dbReference>
<dbReference type="PANTHER" id="PTHR34820:SF4">
    <property type="entry name" value="INNER MEMBRANE PROTEIN YEBZ"/>
    <property type="match status" value="1"/>
</dbReference>
<dbReference type="SUPFAM" id="SSF81296">
    <property type="entry name" value="E set domains"/>
    <property type="match status" value="1"/>
</dbReference>
<keyword evidence="2" id="KW-0479">Metal-binding</keyword>
<keyword evidence="5" id="KW-0472">Membrane</keyword>
<dbReference type="PANTHER" id="PTHR34820">
    <property type="entry name" value="INNER MEMBRANE PROTEIN YEBZ"/>
    <property type="match status" value="1"/>
</dbReference>
<accession>A0A1H4SWJ1</accession>
<dbReference type="InterPro" id="IPR014755">
    <property type="entry name" value="Cu-Rt/internalin_Ig-like"/>
</dbReference>
<evidence type="ECO:0000256" key="3">
    <source>
        <dbReference type="ARBA" id="ARBA00022729"/>
    </source>
</evidence>
<evidence type="ECO:0000256" key="4">
    <source>
        <dbReference type="ARBA" id="ARBA00023008"/>
    </source>
</evidence>
<feature type="domain" description="CopC" evidence="7">
    <location>
        <begin position="27"/>
        <end position="120"/>
    </location>
</feature>
<keyword evidence="5" id="KW-1133">Transmembrane helix</keyword>
<sequence length="186" mass="18487">MKIARLFGALVLALSGVLLVAGPASAHTELKSSSPAEGASLAAPPRKIELTFEEPVTLQPDPISITGPDGAKWSVGTPSVVDAVISAPVTPSGPAGAYTLTYKVVSGDGDKVTAAVHFTLTAPVSSSAAAPTSSSAAPAATTESAAPAPASDVAAGVPAWVWILVAVVVVLAALVVALRLLRRPRP</sequence>
<dbReference type="OrthoDB" id="3698694at2"/>
<feature type="signal peptide" evidence="6">
    <location>
        <begin position="1"/>
        <end position="26"/>
    </location>
</feature>
<evidence type="ECO:0000256" key="5">
    <source>
        <dbReference type="SAM" id="Phobius"/>
    </source>
</evidence>
<dbReference type="Gene3D" id="2.60.40.1220">
    <property type="match status" value="1"/>
</dbReference>
<dbReference type="STRING" id="208445.SAMN04489727_3927"/>
<dbReference type="AlphaFoldDB" id="A0A1H4SWJ1"/>
<dbReference type="RefSeq" id="WP_091309376.1">
    <property type="nucleotide sequence ID" value="NZ_FNSO01000004.1"/>
</dbReference>
<name>A0A1H4SWJ1_9PSEU</name>
<evidence type="ECO:0000256" key="6">
    <source>
        <dbReference type="SAM" id="SignalP"/>
    </source>
</evidence>
<dbReference type="InterPro" id="IPR032694">
    <property type="entry name" value="CopC/D"/>
</dbReference>
<dbReference type="GO" id="GO:0030313">
    <property type="term" value="C:cell envelope"/>
    <property type="evidence" value="ECO:0007669"/>
    <property type="project" value="UniProtKB-SubCell"/>
</dbReference>
<dbReference type="GO" id="GO:0005507">
    <property type="term" value="F:copper ion binding"/>
    <property type="evidence" value="ECO:0007669"/>
    <property type="project" value="InterPro"/>
</dbReference>
<reference evidence="9" key="1">
    <citation type="submission" date="2016-10" db="EMBL/GenBank/DDBJ databases">
        <authorList>
            <person name="Varghese N."/>
            <person name="Submissions S."/>
        </authorList>
    </citation>
    <scope>NUCLEOTIDE SEQUENCE [LARGE SCALE GENOMIC DNA]</scope>
    <source>
        <strain evidence="9">DSM 44544</strain>
    </source>
</reference>